<evidence type="ECO:0000313" key="1">
    <source>
        <dbReference type="EMBL" id="KAJ1912322.1"/>
    </source>
</evidence>
<name>A0A9W7ZST4_9FUNG</name>
<keyword evidence="2" id="KW-1185">Reference proteome</keyword>
<comment type="caution">
    <text evidence="1">The sequence shown here is derived from an EMBL/GenBank/DDBJ whole genome shotgun (WGS) entry which is preliminary data.</text>
</comment>
<sequence length="322" mass="37133">MIYTVFAFLLLLGIAMVAWFFMNIRNESHTTTYTLRRLNLGISIGYQQSIVSSHFSNFIKDTNRPNYLFIAYFEKLLTMLSGILDQCSNPYSSDNNTVDKYMDPLMRAVNGMVKYIIVEKQDNSKFDEVLKAGQSLINQVKTFIEGDNLYHTPNNLLASLWMLRLSASIVLASSLLSQMLVKKVNKSVVNYDDIRVSPEHEQMLVEIHTLINQISQKNSLSELKATSLQLQQTGVDYLPKVITVTVNGVNWRLEALLYHRAISFDKVRNNFIIISIIHSFGWKTEPQLKTVIELIDFIKKIDSSPRYWLPGYLQENYSEDEY</sequence>
<organism evidence="1 2">
    <name type="scientific">Mycoemilia scoparia</name>
    <dbReference type="NCBI Taxonomy" id="417184"/>
    <lineage>
        <taxon>Eukaryota</taxon>
        <taxon>Fungi</taxon>
        <taxon>Fungi incertae sedis</taxon>
        <taxon>Zoopagomycota</taxon>
        <taxon>Kickxellomycotina</taxon>
        <taxon>Kickxellomycetes</taxon>
        <taxon>Kickxellales</taxon>
        <taxon>Kickxellaceae</taxon>
        <taxon>Mycoemilia</taxon>
    </lineage>
</organism>
<accession>A0A9W7ZST4</accession>
<evidence type="ECO:0000313" key="2">
    <source>
        <dbReference type="Proteomes" id="UP001150538"/>
    </source>
</evidence>
<dbReference type="AlphaFoldDB" id="A0A9W7ZST4"/>
<gene>
    <name evidence="1" type="ORF">H4219_005652</name>
</gene>
<dbReference type="Proteomes" id="UP001150538">
    <property type="component" value="Unassembled WGS sequence"/>
</dbReference>
<reference evidence="1" key="1">
    <citation type="submission" date="2022-07" db="EMBL/GenBank/DDBJ databases">
        <title>Phylogenomic reconstructions and comparative analyses of Kickxellomycotina fungi.</title>
        <authorList>
            <person name="Reynolds N.K."/>
            <person name="Stajich J.E."/>
            <person name="Barry K."/>
            <person name="Grigoriev I.V."/>
            <person name="Crous P."/>
            <person name="Smith M.E."/>
        </authorList>
    </citation>
    <scope>NUCLEOTIDE SEQUENCE</scope>
    <source>
        <strain evidence="1">NBRC 100468</strain>
    </source>
</reference>
<protein>
    <submittedName>
        <fullName evidence="1">Uncharacterized protein</fullName>
    </submittedName>
</protein>
<dbReference type="EMBL" id="JANBPU010000356">
    <property type="protein sequence ID" value="KAJ1912322.1"/>
    <property type="molecule type" value="Genomic_DNA"/>
</dbReference>
<proteinExistence type="predicted"/>